<feature type="compositionally biased region" description="Polar residues" evidence="1">
    <location>
        <begin position="295"/>
        <end position="305"/>
    </location>
</feature>
<protein>
    <submittedName>
        <fullName evidence="2">Uncharacterized protein</fullName>
    </submittedName>
</protein>
<dbReference type="EMBL" id="JYNV01000002">
    <property type="protein sequence ID" value="KZM28770.1"/>
    <property type="molecule type" value="Genomic_DNA"/>
</dbReference>
<feature type="region of interest" description="Disordered" evidence="1">
    <location>
        <begin position="278"/>
        <end position="305"/>
    </location>
</feature>
<sequence length="565" mass="62414">MNNNDISTLVDPPDHLLRVKCRARFPREHIINFAFASVGRFTLVLDSDRKILRANARLHDATYKYLVVDDPQILEAFAEGRDSEQYLSFPPLTKFRLDPFDEPDSNDSDASRPETARLVDVSNLPIMVVFGRRPIASLEPPKGAVNARLEAIWGKDVGHPISGLKKAEIYHKPLIDTAPVRRPVYRRVASPPDAMSRSSNRGLTILTLYAEQSSPLESECVAEIGRDTSRDTVPACEPGLGCSVPGHQCRDRNNYTTCKLHRRLVTLHQQMEKGGYQMLPSDSEAAGAGEKISTKRNNTSMEPRSTSGAFALATLEGLAAASNALREILSESHEAGELHPKFVEQPQNVAEQYSQHEAAGAQLKDRNWRIPDQNCVIARDFNIQRGSVLQNPDDVCCCLPAEQSLSILSTGNDRGADLARSRLSLDNVDEQNTRLVSMSAFNGLTGLTNGVNLGDGNVSVGLDSMESVLQKATAGARSSSSSGLKRMTESTNISTQLSRNLTWRMHQATSSNVVSDNSSRRGPKRFWYDDMHEIGRKSLATDIEYCKHKGNPVPDDVYYDVCRVH</sequence>
<gene>
    <name evidence="2" type="ORF">ST47_g59</name>
</gene>
<keyword evidence="3" id="KW-1185">Reference proteome</keyword>
<dbReference type="Proteomes" id="UP000076837">
    <property type="component" value="Unassembled WGS sequence"/>
</dbReference>
<comment type="caution">
    <text evidence="2">The sequence shown here is derived from an EMBL/GenBank/DDBJ whole genome shotgun (WGS) entry which is preliminary data.</text>
</comment>
<name>A0A163MJE1_DIDRA</name>
<evidence type="ECO:0000313" key="3">
    <source>
        <dbReference type="Proteomes" id="UP000076837"/>
    </source>
</evidence>
<reference evidence="2 3" key="1">
    <citation type="journal article" date="2016" name="Sci. Rep.">
        <title>Draft genome sequencing and secretome analysis of fungal phytopathogen Ascochyta rabiei provides insight into the necrotrophic effector repertoire.</title>
        <authorList>
            <person name="Verma S."/>
            <person name="Gazara R.K."/>
            <person name="Nizam S."/>
            <person name="Parween S."/>
            <person name="Chattopadhyay D."/>
            <person name="Verma P.K."/>
        </authorList>
    </citation>
    <scope>NUCLEOTIDE SEQUENCE [LARGE SCALE GENOMIC DNA]</scope>
    <source>
        <strain evidence="2 3">ArDII</strain>
    </source>
</reference>
<proteinExistence type="predicted"/>
<evidence type="ECO:0000256" key="1">
    <source>
        <dbReference type="SAM" id="MobiDB-lite"/>
    </source>
</evidence>
<evidence type="ECO:0000313" key="2">
    <source>
        <dbReference type="EMBL" id="KZM28770.1"/>
    </source>
</evidence>
<organism evidence="2 3">
    <name type="scientific">Didymella rabiei</name>
    <name type="common">Chickpea ascochyta blight fungus</name>
    <name type="synonym">Mycosphaerella rabiei</name>
    <dbReference type="NCBI Taxonomy" id="5454"/>
    <lineage>
        <taxon>Eukaryota</taxon>
        <taxon>Fungi</taxon>
        <taxon>Dikarya</taxon>
        <taxon>Ascomycota</taxon>
        <taxon>Pezizomycotina</taxon>
        <taxon>Dothideomycetes</taxon>
        <taxon>Pleosporomycetidae</taxon>
        <taxon>Pleosporales</taxon>
        <taxon>Pleosporineae</taxon>
        <taxon>Didymellaceae</taxon>
        <taxon>Ascochyta</taxon>
    </lineage>
</organism>
<dbReference type="AlphaFoldDB" id="A0A163MJE1"/>
<accession>A0A163MJE1</accession>